<accession>A0A0A9EWW2</accession>
<proteinExistence type="predicted"/>
<reference evidence="1" key="2">
    <citation type="journal article" date="2015" name="Data Brief">
        <title>Shoot transcriptome of the giant reed, Arundo donax.</title>
        <authorList>
            <person name="Barrero R.A."/>
            <person name="Guerrero F.D."/>
            <person name="Moolhuijzen P."/>
            <person name="Goolsby J.A."/>
            <person name="Tidwell J."/>
            <person name="Bellgard S.E."/>
            <person name="Bellgard M.I."/>
        </authorList>
    </citation>
    <scope>NUCLEOTIDE SEQUENCE</scope>
    <source>
        <tissue evidence="1">Shoot tissue taken approximately 20 cm above the soil surface</tissue>
    </source>
</reference>
<dbReference type="EMBL" id="GBRH01195520">
    <property type="protein sequence ID" value="JAE02376.1"/>
    <property type="molecule type" value="Transcribed_RNA"/>
</dbReference>
<protein>
    <submittedName>
        <fullName evidence="1">Uncharacterized protein</fullName>
    </submittedName>
</protein>
<reference evidence="1" key="1">
    <citation type="submission" date="2014-09" db="EMBL/GenBank/DDBJ databases">
        <authorList>
            <person name="Magalhaes I.L.F."/>
            <person name="Oliveira U."/>
            <person name="Santos F.R."/>
            <person name="Vidigal T.H.D.A."/>
            <person name="Brescovit A.D."/>
            <person name="Santos A.J."/>
        </authorList>
    </citation>
    <scope>NUCLEOTIDE SEQUENCE</scope>
    <source>
        <tissue evidence="1">Shoot tissue taken approximately 20 cm above the soil surface</tissue>
    </source>
</reference>
<name>A0A0A9EWW2_ARUDO</name>
<evidence type="ECO:0000313" key="1">
    <source>
        <dbReference type="EMBL" id="JAE02376.1"/>
    </source>
</evidence>
<dbReference type="AlphaFoldDB" id="A0A0A9EWW2"/>
<organism evidence="1">
    <name type="scientific">Arundo donax</name>
    <name type="common">Giant reed</name>
    <name type="synonym">Donax arundinaceus</name>
    <dbReference type="NCBI Taxonomy" id="35708"/>
    <lineage>
        <taxon>Eukaryota</taxon>
        <taxon>Viridiplantae</taxon>
        <taxon>Streptophyta</taxon>
        <taxon>Embryophyta</taxon>
        <taxon>Tracheophyta</taxon>
        <taxon>Spermatophyta</taxon>
        <taxon>Magnoliopsida</taxon>
        <taxon>Liliopsida</taxon>
        <taxon>Poales</taxon>
        <taxon>Poaceae</taxon>
        <taxon>PACMAD clade</taxon>
        <taxon>Arundinoideae</taxon>
        <taxon>Arundineae</taxon>
        <taxon>Arundo</taxon>
    </lineage>
</organism>
<sequence length="21" mass="2639">MIGYHLSLLRMWLNYESLRSR</sequence>